<sequence>MLSASLGLRLAPGPLKPRARLCRKRHVRSGVSRTALRCRALSEGRPHGSADEAALQTLMMKLREDDVEYFELKSKCREWGLGGKDNKDNLRAKLLRKVRQELGLPVFGPDNVPPGSVRQPQDMTPEELRHLFDSRGCMMPGEAWQALSMANALLVADGLMTPEEVIVPDEPEDDYSRMTVVELRAKCVSRKLSQVGLKQQLIQRLREYDAKLVAEAEEHAHFEAAAAEAGAAEGVAPSATNNAALHALQELFANMKNMEVAALREQLAQRHVNTQGTRQILHAKLTEELKKDVARALGGERRLAQWAASAVARMEDAEVLHELEVRQVAQFGSPEEARQVLQAQMQKDWVEEALHVQAVQQQQAAKQQATAAAGADGVGELGFAAVPARRLRLADFMDAAGATQLADMAVYTQLEQFLEEQQLPLDAAPRLAVRAEVAGSVLGGALVSGPRNALLVALELMQEFSVDEVLVEVVVPGARHFTCSVLATEQGAVALPPTELDTWDVEDDIVLSELALERHLAMCEGLDPEGVEALLSVIQQEHAAHPGYLGGRGRSSQQLRQSTPPAGMSAEATEGVRQASLALFQQLGLRDYAQFSGWVLPPRPEQDALAARLAAEQAQEQAAQEQQQRPRGKSFAELAAMDAELRSELEAAASTISAADRAAAVDTTAGASGSEGEAAGSEGEVEPSQLLAGELQLAEAEAEAESAALAELERDYGQYNGIAIDGSTRLTSEQAIEAMAPYQRPIPLSAPKPPVVEALQDLSAADPRQLCRLPSSGETVAFAQLSVVPDLGSPTSVLCQQAASVGLSQEALLRMLVSAAAVRGGAPALPLLPEAAAAADERAAIAEAAAAEAAAEAAAAAAAEQEEGEEGAVASSSEWAGDGSVWGAFAAMGDGEWDEQGIKELLDQPLDIASWGPAEEEGEAGEEATAEGGAEAAEAAGELDNPFQFVDATADPLLDPALAAQQQAAWEEQQAAEGLGLPYGYDEIREDEVLVEAASHVHVEDPADLQDGGLGGSNLEHMHPTKQRVWVLLGGDGPQRSQSLQAGLHAYLSLRQHPELLVEGYLLEPNAAGTEEVERRRRCLDRRLELRKMGFEEDWIEQEQTPYCLARIRNPAAMPSDSDAEQQCVWRLSDTGLLRAEVEDLESACEAALQIANANLPTLEDMGGDIAGMQLSMARQELELAGVPLDGSAWGGAPAHRLLPAQYMMLRRFAEQAQDCGAVVFVALGGQQLAHGPVQRLFEELGVPFTGCFSMQSELCADKATLREQQKISLPELVAQCGDEQSAARLFDQLLTSLAGGAAALCIKPATALGDPALGAMRAASGRDLMIYVKAVQEWAEAIPGALLDSDSADVPMPLPPPTAFVVEPFVTTEPVQLVRGADGSLVPPPPGAQTYPDAAVPGSLESSLHWLWGGNQWMRVDAVVLGETGRMRCLGPTVRVQQMQEEPLAAAPGSAAAALQRAQQLALEAAAAEAEDEEEAGALRAAAADVAAAAAAADAAAAPLRRQVGSFDLTPPPACLALPEAVRSARVRMEIVADRLALRGVAEISAYMHYETGELVVVDVCTLPDLSPAGLVFKQAAADGEAPLPPAGVFYELIRVAASTPMADGGDALGALGFPELTEEAAEYDYPRDSEYVPYDEQSWGPYEQEPQQWSSST</sequence>
<dbReference type="SMART" id="SM00513">
    <property type="entry name" value="SAP"/>
    <property type="match status" value="2"/>
</dbReference>
<dbReference type="InterPro" id="IPR003034">
    <property type="entry name" value="SAP_dom"/>
</dbReference>
<dbReference type="Gene3D" id="3.30.470.20">
    <property type="entry name" value="ATP-grasp fold, B domain"/>
    <property type="match status" value="1"/>
</dbReference>
<dbReference type="InterPro" id="IPR036361">
    <property type="entry name" value="SAP_dom_sf"/>
</dbReference>
<proteinExistence type="predicted"/>
<feature type="compositionally biased region" description="Low complexity" evidence="1">
    <location>
        <begin position="667"/>
        <end position="682"/>
    </location>
</feature>
<dbReference type="Pfam" id="PF02037">
    <property type="entry name" value="SAP"/>
    <property type="match status" value="1"/>
</dbReference>
<dbReference type="GO" id="GO:0008716">
    <property type="term" value="F:D-alanine-D-alanine ligase activity"/>
    <property type="evidence" value="ECO:0007669"/>
    <property type="project" value="TreeGrafter"/>
</dbReference>
<evidence type="ECO:0000313" key="3">
    <source>
        <dbReference type="EMBL" id="KAI7845525.1"/>
    </source>
</evidence>
<feature type="region of interest" description="Disordered" evidence="1">
    <location>
        <begin position="613"/>
        <end position="633"/>
    </location>
</feature>
<evidence type="ECO:0000259" key="2">
    <source>
        <dbReference type="PROSITE" id="PS50800"/>
    </source>
</evidence>
<reference evidence="3" key="1">
    <citation type="submission" date="2020-11" db="EMBL/GenBank/DDBJ databases">
        <title>Chlorella ohadii genome sequencing and assembly.</title>
        <authorList>
            <person name="Murik O."/>
            <person name="Treves H."/>
            <person name="Kedem I."/>
            <person name="Shotland Y."/>
            <person name="Kaplan A."/>
        </authorList>
    </citation>
    <scope>NUCLEOTIDE SEQUENCE</scope>
    <source>
        <strain evidence="3">1</strain>
    </source>
</reference>
<feature type="region of interest" description="Disordered" evidence="1">
    <location>
        <begin position="667"/>
        <end position="689"/>
    </location>
</feature>
<dbReference type="SUPFAM" id="SSF68906">
    <property type="entry name" value="SAP domain"/>
    <property type="match status" value="1"/>
</dbReference>
<dbReference type="Gene3D" id="1.10.720.30">
    <property type="entry name" value="SAP domain"/>
    <property type="match status" value="1"/>
</dbReference>
<feature type="region of interest" description="Disordered" evidence="1">
    <location>
        <begin position="1630"/>
        <end position="1659"/>
    </location>
</feature>
<feature type="region of interest" description="Disordered" evidence="1">
    <location>
        <begin position="548"/>
        <end position="570"/>
    </location>
</feature>
<dbReference type="PANTHER" id="PTHR23132">
    <property type="entry name" value="D-ALANINE--D-ALANINE LIGASE"/>
    <property type="match status" value="1"/>
</dbReference>
<gene>
    <name evidence="3" type="ORF">COHA_000948</name>
</gene>
<name>A0AAD5H972_9CHLO</name>
<protein>
    <recommendedName>
        <fullName evidence="2">SAP domain-containing protein</fullName>
    </recommendedName>
</protein>
<feature type="compositionally biased region" description="Polar residues" evidence="1">
    <location>
        <begin position="554"/>
        <end position="564"/>
    </location>
</feature>
<evidence type="ECO:0000256" key="1">
    <source>
        <dbReference type="SAM" id="MobiDB-lite"/>
    </source>
</evidence>
<feature type="compositionally biased region" description="Low complexity" evidence="1">
    <location>
        <begin position="613"/>
        <end position="629"/>
    </location>
</feature>
<dbReference type="Proteomes" id="UP001205105">
    <property type="component" value="Unassembled WGS sequence"/>
</dbReference>
<dbReference type="Gene3D" id="3.40.50.20">
    <property type="match status" value="1"/>
</dbReference>
<dbReference type="EMBL" id="JADXDR010000016">
    <property type="protein sequence ID" value="KAI7845525.1"/>
    <property type="molecule type" value="Genomic_DNA"/>
</dbReference>
<accession>A0AAD5H972</accession>
<keyword evidence="4" id="KW-1185">Reference proteome</keyword>
<dbReference type="PANTHER" id="PTHR23132:SF0">
    <property type="entry name" value="D-ALANINE-D-ALANINE LIGASE FAMILY"/>
    <property type="match status" value="1"/>
</dbReference>
<dbReference type="PROSITE" id="PS50800">
    <property type="entry name" value="SAP"/>
    <property type="match status" value="1"/>
</dbReference>
<organism evidence="3 4">
    <name type="scientific">Chlorella ohadii</name>
    <dbReference type="NCBI Taxonomy" id="2649997"/>
    <lineage>
        <taxon>Eukaryota</taxon>
        <taxon>Viridiplantae</taxon>
        <taxon>Chlorophyta</taxon>
        <taxon>core chlorophytes</taxon>
        <taxon>Trebouxiophyceae</taxon>
        <taxon>Chlorellales</taxon>
        <taxon>Chlorellaceae</taxon>
        <taxon>Chlorella clade</taxon>
        <taxon>Chlorella</taxon>
    </lineage>
</organism>
<feature type="region of interest" description="Disordered" evidence="1">
    <location>
        <begin position="860"/>
        <end position="879"/>
    </location>
</feature>
<evidence type="ECO:0000313" key="4">
    <source>
        <dbReference type="Proteomes" id="UP001205105"/>
    </source>
</evidence>
<dbReference type="SUPFAM" id="SSF56059">
    <property type="entry name" value="Glutathione synthetase ATP-binding domain-like"/>
    <property type="match status" value="1"/>
</dbReference>
<comment type="caution">
    <text evidence="3">The sequence shown here is derived from an EMBL/GenBank/DDBJ whole genome shotgun (WGS) entry which is preliminary data.</text>
</comment>
<feature type="domain" description="SAP" evidence="2">
    <location>
        <begin position="175"/>
        <end position="209"/>
    </location>
</feature>